<proteinExistence type="predicted"/>
<accession>A0A656D7H0</accession>
<dbReference type="CDD" id="cd01610">
    <property type="entry name" value="PAP2_like"/>
    <property type="match status" value="1"/>
</dbReference>
<name>A0A656D7H0_KRYT1</name>
<reference evidence="3 4" key="1">
    <citation type="submission" date="2015-11" db="EMBL/GenBank/DDBJ databases">
        <authorList>
            <person name="Varghese N."/>
        </authorList>
    </citation>
    <scope>NUCLEOTIDE SEQUENCE [LARGE SCALE GENOMIC DNA]</scope>
    <source>
        <strain evidence="3 4">JGI-24</strain>
    </source>
</reference>
<evidence type="ECO:0000313" key="3">
    <source>
        <dbReference type="EMBL" id="CUS99569.1"/>
    </source>
</evidence>
<evidence type="ECO:0000259" key="2">
    <source>
        <dbReference type="Pfam" id="PF01569"/>
    </source>
</evidence>
<feature type="transmembrane region" description="Helical" evidence="1">
    <location>
        <begin position="147"/>
        <end position="172"/>
    </location>
</feature>
<keyword evidence="1" id="KW-1133">Transmembrane helix</keyword>
<feature type="transmembrane region" description="Helical" evidence="1">
    <location>
        <begin position="184"/>
        <end position="205"/>
    </location>
</feature>
<feature type="transmembrane region" description="Helical" evidence="1">
    <location>
        <begin position="50"/>
        <end position="74"/>
    </location>
</feature>
<evidence type="ECO:0000313" key="4">
    <source>
        <dbReference type="Proteomes" id="UP000243065"/>
    </source>
</evidence>
<keyword evidence="1" id="KW-0812">Transmembrane</keyword>
<keyword evidence="4" id="KW-1185">Reference proteome</keyword>
<dbReference type="RefSeq" id="WP_072150087.1">
    <property type="nucleotide sequence ID" value="NZ_CZVU01000020.1"/>
</dbReference>
<evidence type="ECO:0000256" key="1">
    <source>
        <dbReference type="SAM" id="Phobius"/>
    </source>
</evidence>
<dbReference type="AlphaFoldDB" id="A0A656D7H0"/>
<sequence>MRYAERFCEFLNNVDRQKTAELISIIFAPQIVSAFCFAFISFYLEPNVKMKIISAFTTISFTSIFPTAFVYYLIYKGRIEHPFVPIREQRTIPYLFALLSALIGFFILLYFKSHWLIIISQWCYVSNTFIILLINSRWKISAHSAGLSGPLTVLAWIFGYKVLPLFLLIPLVGWSRLYLKAHSFWQVVGGTMLGIFSTSFQIYLASKISMAS</sequence>
<organism evidence="3 4">
    <name type="scientific">Kryptobacter tengchongensis</name>
    <dbReference type="NCBI Taxonomy" id="1643429"/>
    <lineage>
        <taxon>Bacteria</taxon>
        <taxon>Pseudomonadati</taxon>
        <taxon>Candidatus Kryptoniota</taxon>
        <taxon>Candidatus Kryptobacter</taxon>
    </lineage>
</organism>
<dbReference type="SUPFAM" id="SSF48317">
    <property type="entry name" value="Acid phosphatase/Vanadium-dependent haloperoxidase"/>
    <property type="match status" value="1"/>
</dbReference>
<protein>
    <submittedName>
        <fullName evidence="3">PAP2 superfamily protein</fullName>
    </submittedName>
</protein>
<dbReference type="InterPro" id="IPR036938">
    <property type="entry name" value="PAP2/HPO_sf"/>
</dbReference>
<feature type="domain" description="Phosphatidic acid phosphatase type 2/haloperoxidase" evidence="2">
    <location>
        <begin position="140"/>
        <end position="202"/>
    </location>
</feature>
<feature type="transmembrane region" description="Helical" evidence="1">
    <location>
        <begin position="117"/>
        <end position="135"/>
    </location>
</feature>
<dbReference type="EMBL" id="CZVU01000020">
    <property type="protein sequence ID" value="CUS99569.1"/>
    <property type="molecule type" value="Genomic_DNA"/>
</dbReference>
<dbReference type="Pfam" id="PF01569">
    <property type="entry name" value="PAP2"/>
    <property type="match status" value="1"/>
</dbReference>
<feature type="transmembrane region" description="Helical" evidence="1">
    <location>
        <begin position="21"/>
        <end position="44"/>
    </location>
</feature>
<keyword evidence="1" id="KW-0472">Membrane</keyword>
<feature type="transmembrane region" description="Helical" evidence="1">
    <location>
        <begin position="94"/>
        <end position="111"/>
    </location>
</feature>
<dbReference type="InterPro" id="IPR000326">
    <property type="entry name" value="PAP2/HPO"/>
</dbReference>
<dbReference type="Proteomes" id="UP000243065">
    <property type="component" value="Unassembled WGS sequence"/>
</dbReference>
<gene>
    <name evidence="3" type="ORF">JGI24_00633</name>
</gene>
<dbReference type="OrthoDB" id="9786064at2"/>